<sequence length="429" mass="45997">MLLAASAVALVITLTAAALVDILNGRSEVPALTASSPSASYRTGPSPTSGAASAPPPTATSTADDTWQQIWTTDIDQFSQGTADTRVNNDYLIVYDQKGETHPRLHGYSLSNGIPQEIWSRDRADGLVTLTSSALVTYQGILDPATGENIDVPWDRQSIVVLATEDTIITCLYRTPTCTGWDLSEGVASLRWGPVDFPGERMPSFSLGVTPLGYPVVDGIAPAQVFNGSDEIPSIIFISLANGQITETRDPSSITFDLIPAADGWLLTHDHKTDRAISSLAPDGTQIESYTARHGFSTLLLSDSGVPTLEQYKAAFSQDNTSWASVSLKCKHKNACSNGQSRVTGGNSDFLPMPVLYLGTTTSRYQNYLIIGRGVSARYGQVRILDLDHNRMVPLPPPLFDHRAKVTIARDGLLIAITESGLAAYAPAQ</sequence>
<evidence type="ECO:0000313" key="2">
    <source>
        <dbReference type="EMBL" id="RRD29946.1"/>
    </source>
</evidence>
<reference evidence="2 3" key="1">
    <citation type="submission" date="2018-11" db="EMBL/GenBank/DDBJ databases">
        <title>Genomes From Bacteria Associated with the Canine Oral Cavity: a Test Case for Automated Genome-Based Taxonomic Assignment.</title>
        <authorList>
            <person name="Coil D.A."/>
            <person name="Jospin G."/>
            <person name="Darling A.E."/>
            <person name="Wallis C."/>
            <person name="Davis I.J."/>
            <person name="Harris S."/>
            <person name="Eisen J.A."/>
            <person name="Holcombe L.J."/>
            <person name="O'Flynn C."/>
        </authorList>
    </citation>
    <scope>NUCLEOTIDE SEQUENCE [LARGE SCALE GENOMIC DNA]</scope>
    <source>
        <strain evidence="2 3">OH5050</strain>
    </source>
</reference>
<dbReference type="EMBL" id="RQZC01000004">
    <property type="protein sequence ID" value="RRD29946.1"/>
    <property type="molecule type" value="Genomic_DNA"/>
</dbReference>
<name>A0A3P1V8H5_9ACTO</name>
<keyword evidence="3" id="KW-1185">Reference proteome</keyword>
<gene>
    <name evidence="2" type="ORF">EII10_04440</name>
</gene>
<evidence type="ECO:0000313" key="3">
    <source>
        <dbReference type="Proteomes" id="UP000271272"/>
    </source>
</evidence>
<comment type="caution">
    <text evidence="2">The sequence shown here is derived from an EMBL/GenBank/DDBJ whole genome shotgun (WGS) entry which is preliminary data.</text>
</comment>
<dbReference type="Proteomes" id="UP000271272">
    <property type="component" value="Unassembled WGS sequence"/>
</dbReference>
<evidence type="ECO:0000256" key="1">
    <source>
        <dbReference type="SAM" id="MobiDB-lite"/>
    </source>
</evidence>
<dbReference type="AlphaFoldDB" id="A0A3P1V8H5"/>
<accession>A0A3P1V8H5</accession>
<protein>
    <recommendedName>
        <fullName evidence="4">Pyrrolo-quinoline quinone</fullName>
    </recommendedName>
</protein>
<dbReference type="RefSeq" id="WP_124933307.1">
    <property type="nucleotide sequence ID" value="NZ_RQZC01000004.1"/>
</dbReference>
<evidence type="ECO:0008006" key="4">
    <source>
        <dbReference type="Google" id="ProtNLM"/>
    </source>
</evidence>
<proteinExistence type="predicted"/>
<feature type="compositionally biased region" description="Low complexity" evidence="1">
    <location>
        <begin position="43"/>
        <end position="63"/>
    </location>
</feature>
<feature type="region of interest" description="Disordered" evidence="1">
    <location>
        <begin position="32"/>
        <end position="64"/>
    </location>
</feature>
<organism evidence="2 3">
    <name type="scientific">Actinomyces bowdenii</name>
    <dbReference type="NCBI Taxonomy" id="131109"/>
    <lineage>
        <taxon>Bacteria</taxon>
        <taxon>Bacillati</taxon>
        <taxon>Actinomycetota</taxon>
        <taxon>Actinomycetes</taxon>
        <taxon>Actinomycetales</taxon>
        <taxon>Actinomycetaceae</taxon>
        <taxon>Actinomyces</taxon>
    </lineage>
</organism>
<dbReference type="OrthoDB" id="3252742at2"/>